<feature type="compositionally biased region" description="Polar residues" evidence="1">
    <location>
        <begin position="7"/>
        <end position="19"/>
    </location>
</feature>
<comment type="caution">
    <text evidence="3">The sequence shown here is derived from an EMBL/GenBank/DDBJ whole genome shotgun (WGS) entry which is preliminary data.</text>
</comment>
<evidence type="ECO:0008006" key="5">
    <source>
        <dbReference type="Google" id="ProtNLM"/>
    </source>
</evidence>
<keyword evidence="4" id="KW-1185">Reference proteome</keyword>
<evidence type="ECO:0000313" key="4">
    <source>
        <dbReference type="Proteomes" id="UP000806528"/>
    </source>
</evidence>
<dbReference type="Proteomes" id="UP000806528">
    <property type="component" value="Unassembled WGS sequence"/>
</dbReference>
<organism evidence="3 4">
    <name type="scientific">Nocardiopsis coralli</name>
    <dbReference type="NCBI Taxonomy" id="2772213"/>
    <lineage>
        <taxon>Bacteria</taxon>
        <taxon>Bacillati</taxon>
        <taxon>Actinomycetota</taxon>
        <taxon>Actinomycetes</taxon>
        <taxon>Streptosporangiales</taxon>
        <taxon>Nocardiopsidaceae</taxon>
        <taxon>Nocardiopsis</taxon>
    </lineage>
</organism>
<dbReference type="EMBL" id="JADBGI010000006">
    <property type="protein sequence ID" value="MBE2998827.1"/>
    <property type="molecule type" value="Genomic_DNA"/>
</dbReference>
<evidence type="ECO:0000313" key="3">
    <source>
        <dbReference type="EMBL" id="MBE2998827.1"/>
    </source>
</evidence>
<accession>A0ABR9P4U0</accession>
<protein>
    <recommendedName>
        <fullName evidence="5">PH domain-containing protein</fullName>
    </recommendedName>
</protein>
<keyword evidence="2" id="KW-0812">Transmembrane</keyword>
<feature type="region of interest" description="Disordered" evidence="1">
    <location>
        <begin position="1"/>
        <end position="22"/>
    </location>
</feature>
<name>A0ABR9P4U0_9ACTN</name>
<sequence length="199" mass="22205">MEPLMNQPAQNPQQSQTADNGVRHEASVVTNPIYRLGGQIAAALFFLAGTYVVFTDDDAPWWFMLFVIFVSVMLLGVMLVCTAVEVKLKRGVLEVSNGRRTFKVPTRAIAYIGRAEFTRRDVWRMGPNLTNGKQGTGIEIVTGDRKYITARCDSMDELFPALVEEGMDPRALQTPFPVDAVKYKHAASVQREQRNGQHG</sequence>
<feature type="transmembrane region" description="Helical" evidence="2">
    <location>
        <begin position="33"/>
        <end position="54"/>
    </location>
</feature>
<evidence type="ECO:0000256" key="2">
    <source>
        <dbReference type="SAM" id="Phobius"/>
    </source>
</evidence>
<feature type="transmembrane region" description="Helical" evidence="2">
    <location>
        <begin position="60"/>
        <end position="84"/>
    </location>
</feature>
<reference evidence="3 4" key="1">
    <citation type="submission" date="2020-09" db="EMBL/GenBank/DDBJ databases">
        <title>Diversity and distribution of actinomycetes associated with coral in the coast of Hainan.</title>
        <authorList>
            <person name="Li F."/>
        </authorList>
    </citation>
    <scope>NUCLEOTIDE SEQUENCE [LARGE SCALE GENOMIC DNA]</scope>
    <source>
        <strain evidence="3 4">HNM0947</strain>
    </source>
</reference>
<keyword evidence="2" id="KW-0472">Membrane</keyword>
<keyword evidence="2" id="KW-1133">Transmembrane helix</keyword>
<proteinExistence type="predicted"/>
<gene>
    <name evidence="3" type="ORF">IDM40_08935</name>
</gene>
<evidence type="ECO:0000256" key="1">
    <source>
        <dbReference type="SAM" id="MobiDB-lite"/>
    </source>
</evidence>